<evidence type="ECO:0000313" key="2">
    <source>
        <dbReference type="EMBL" id="GEL69573.1"/>
    </source>
</evidence>
<evidence type="ECO:0000259" key="1">
    <source>
        <dbReference type="Pfam" id="PF00899"/>
    </source>
</evidence>
<comment type="caution">
    <text evidence="2">The sequence shown here is derived from an EMBL/GenBank/DDBJ whole genome shotgun (WGS) entry which is preliminary data.</text>
</comment>
<dbReference type="RefSeq" id="WP_090484381.1">
    <property type="nucleotide sequence ID" value="NZ_BJVY01000005.1"/>
</dbReference>
<evidence type="ECO:0000313" key="5">
    <source>
        <dbReference type="Proteomes" id="UP000321224"/>
    </source>
</evidence>
<evidence type="ECO:0000313" key="4">
    <source>
        <dbReference type="Proteomes" id="UP000198717"/>
    </source>
</evidence>
<dbReference type="GO" id="GO:0061503">
    <property type="term" value="F:tRNA threonylcarbamoyladenosine dehydratase"/>
    <property type="evidence" value="ECO:0007669"/>
    <property type="project" value="TreeGrafter"/>
</dbReference>
<dbReference type="Gene3D" id="3.40.50.720">
    <property type="entry name" value="NAD(P)-binding Rossmann-like Domain"/>
    <property type="match status" value="1"/>
</dbReference>
<dbReference type="GO" id="GO:0008641">
    <property type="term" value="F:ubiquitin-like modifier activating enzyme activity"/>
    <property type="evidence" value="ECO:0007669"/>
    <property type="project" value="InterPro"/>
</dbReference>
<dbReference type="AlphaFoldDB" id="A0A511H7V7"/>
<protein>
    <submittedName>
        <fullName evidence="3">ThiF family protein</fullName>
    </submittedName>
</protein>
<name>A0A511H7V7_9BACT</name>
<dbReference type="EMBL" id="BJVY01000005">
    <property type="protein sequence ID" value="GEL69573.1"/>
    <property type="molecule type" value="Genomic_DNA"/>
</dbReference>
<dbReference type="InterPro" id="IPR035985">
    <property type="entry name" value="Ubiquitin-activating_enz"/>
</dbReference>
<reference evidence="2 5" key="2">
    <citation type="submission" date="2019-07" db="EMBL/GenBank/DDBJ databases">
        <title>Whole genome shotgun sequence of Myxococcus virescens NBRC 100334.</title>
        <authorList>
            <person name="Hosoyama A."/>
            <person name="Uohara A."/>
            <person name="Ohji S."/>
            <person name="Ichikawa N."/>
        </authorList>
    </citation>
    <scope>NUCLEOTIDE SEQUENCE [LARGE SCALE GENOMIC DNA]</scope>
    <source>
        <strain evidence="2 5">NBRC 100334</strain>
    </source>
</reference>
<dbReference type="Proteomes" id="UP000321224">
    <property type="component" value="Unassembled WGS sequence"/>
</dbReference>
<dbReference type="InterPro" id="IPR000594">
    <property type="entry name" value="ThiF_NAD_FAD-bd"/>
</dbReference>
<proteinExistence type="predicted"/>
<feature type="domain" description="THIF-type NAD/FAD binding fold" evidence="1">
    <location>
        <begin position="2"/>
        <end position="125"/>
    </location>
</feature>
<dbReference type="SUPFAM" id="SSF69572">
    <property type="entry name" value="Activating enzymes of the ubiquitin-like proteins"/>
    <property type="match status" value="1"/>
</dbReference>
<reference evidence="3 4" key="1">
    <citation type="submission" date="2016-10" db="EMBL/GenBank/DDBJ databases">
        <authorList>
            <person name="Varghese N."/>
            <person name="Submissions S."/>
        </authorList>
    </citation>
    <scope>NUCLEOTIDE SEQUENCE [LARGE SCALE GENOMIC DNA]</scope>
    <source>
        <strain evidence="3 4">DSM 2260</strain>
    </source>
</reference>
<dbReference type="EMBL" id="FNAJ01000001">
    <property type="protein sequence ID" value="SDD26271.1"/>
    <property type="molecule type" value="Genomic_DNA"/>
</dbReference>
<gene>
    <name evidence="2" type="ORF">MVI01_13570</name>
    <name evidence="3" type="ORF">SAMN04488504_101172</name>
</gene>
<sequence length="190" mass="20296">MRILFCGVGAIGSTAAVLCRNLGASLVFVDFDRVESKNLLAQAYVKPSVGKNKAEALKLQLLNLHGVKAESHGVRLTRDNAEALCGGADLLVDCMDNQLSRQVLIDYARRTGKPLVHGAVSADGTFGLVRWDERFTPDAEDAQGQATCEGGAHLPLLGLLSATLARAIQDFVKHGTRRDSLVNLSSVLSQ</sequence>
<organism evidence="2 5">
    <name type="scientific">Myxococcus virescens</name>
    <dbReference type="NCBI Taxonomy" id="83456"/>
    <lineage>
        <taxon>Bacteria</taxon>
        <taxon>Pseudomonadati</taxon>
        <taxon>Myxococcota</taxon>
        <taxon>Myxococcia</taxon>
        <taxon>Myxococcales</taxon>
        <taxon>Cystobacterineae</taxon>
        <taxon>Myxococcaceae</taxon>
        <taxon>Myxococcus</taxon>
    </lineage>
</organism>
<accession>A0A511H7V7</accession>
<dbReference type="Proteomes" id="UP000198717">
    <property type="component" value="Unassembled WGS sequence"/>
</dbReference>
<evidence type="ECO:0000313" key="3">
    <source>
        <dbReference type="EMBL" id="SDD26271.1"/>
    </source>
</evidence>
<dbReference type="PANTHER" id="PTHR43267:SF3">
    <property type="entry name" value="THIF PROTEIN"/>
    <property type="match status" value="1"/>
</dbReference>
<dbReference type="Pfam" id="PF00899">
    <property type="entry name" value="ThiF"/>
    <property type="match status" value="1"/>
</dbReference>
<dbReference type="GO" id="GO:0061504">
    <property type="term" value="P:cyclic threonylcarbamoyladenosine biosynthetic process"/>
    <property type="evidence" value="ECO:0007669"/>
    <property type="project" value="TreeGrafter"/>
</dbReference>
<dbReference type="PANTHER" id="PTHR43267">
    <property type="entry name" value="TRNA THREONYLCARBAMOYLADENOSINE DEHYDRATASE"/>
    <property type="match status" value="1"/>
</dbReference>
<dbReference type="InterPro" id="IPR045886">
    <property type="entry name" value="ThiF/MoeB/HesA"/>
</dbReference>
<keyword evidence="4" id="KW-1185">Reference proteome</keyword>